<comment type="similarity">
    <text evidence="2">Belongs to the GtrA family.</text>
</comment>
<evidence type="ECO:0000313" key="9">
    <source>
        <dbReference type="Proteomes" id="UP000581135"/>
    </source>
</evidence>
<evidence type="ECO:0000256" key="6">
    <source>
        <dbReference type="SAM" id="Phobius"/>
    </source>
</evidence>
<evidence type="ECO:0000259" key="7">
    <source>
        <dbReference type="Pfam" id="PF04138"/>
    </source>
</evidence>
<evidence type="ECO:0000256" key="5">
    <source>
        <dbReference type="ARBA" id="ARBA00023136"/>
    </source>
</evidence>
<keyword evidence="5 6" id="KW-0472">Membrane</keyword>
<evidence type="ECO:0000256" key="3">
    <source>
        <dbReference type="ARBA" id="ARBA00022692"/>
    </source>
</evidence>
<feature type="transmembrane region" description="Helical" evidence="6">
    <location>
        <begin position="112"/>
        <end position="134"/>
    </location>
</feature>
<evidence type="ECO:0000313" key="8">
    <source>
        <dbReference type="EMBL" id="MBB3066455.1"/>
    </source>
</evidence>
<protein>
    <submittedName>
        <fullName evidence="8">Putative flippase GtrA</fullName>
    </submittedName>
</protein>
<organism evidence="8 9">
    <name type="scientific">Limibacillus halophilus</name>
    <dbReference type="NCBI Taxonomy" id="1579333"/>
    <lineage>
        <taxon>Bacteria</taxon>
        <taxon>Pseudomonadati</taxon>
        <taxon>Pseudomonadota</taxon>
        <taxon>Alphaproteobacteria</taxon>
        <taxon>Rhodospirillales</taxon>
        <taxon>Rhodovibrionaceae</taxon>
        <taxon>Limibacillus</taxon>
    </lineage>
</organism>
<keyword evidence="3 6" id="KW-0812">Transmembrane</keyword>
<comment type="subcellular location">
    <subcellularLocation>
        <location evidence="1">Membrane</location>
        <topology evidence="1">Multi-pass membrane protein</topology>
    </subcellularLocation>
</comment>
<dbReference type="Proteomes" id="UP000581135">
    <property type="component" value="Unassembled WGS sequence"/>
</dbReference>
<sequence>MTQGATALIKKLADGQRAKRFIAVGCINTAVDFALFNLLFYELGYALLLANLLAWLAAFSVGFLLNRNWTFARVAGDSDMKGQFLRYLLTAGSALLLASASIWLAALIMPAWLAKIVAIGITFVWSFTLSRLWVWPH</sequence>
<feature type="domain" description="GtrA/DPMS transmembrane" evidence="7">
    <location>
        <begin position="20"/>
        <end position="135"/>
    </location>
</feature>
<evidence type="ECO:0000256" key="1">
    <source>
        <dbReference type="ARBA" id="ARBA00004141"/>
    </source>
</evidence>
<dbReference type="PANTHER" id="PTHR38459:SF1">
    <property type="entry name" value="PROPHAGE BACTOPRENOL-LINKED GLUCOSE TRANSLOCASE HOMOLOG"/>
    <property type="match status" value="1"/>
</dbReference>
<evidence type="ECO:0000256" key="4">
    <source>
        <dbReference type="ARBA" id="ARBA00022989"/>
    </source>
</evidence>
<dbReference type="GO" id="GO:0005886">
    <property type="term" value="C:plasma membrane"/>
    <property type="evidence" value="ECO:0007669"/>
    <property type="project" value="TreeGrafter"/>
</dbReference>
<dbReference type="Pfam" id="PF04138">
    <property type="entry name" value="GtrA_DPMS_TM"/>
    <property type="match status" value="1"/>
</dbReference>
<accession>A0A839SZI9</accession>
<gene>
    <name evidence="8" type="ORF">FHR98_002761</name>
</gene>
<dbReference type="RefSeq" id="WP_183417266.1">
    <property type="nucleotide sequence ID" value="NZ_JACHXA010000008.1"/>
</dbReference>
<comment type="caution">
    <text evidence="8">The sequence shown here is derived from an EMBL/GenBank/DDBJ whole genome shotgun (WGS) entry which is preliminary data.</text>
</comment>
<keyword evidence="9" id="KW-1185">Reference proteome</keyword>
<dbReference type="InterPro" id="IPR051401">
    <property type="entry name" value="GtrA_CellWall_Glycosyl"/>
</dbReference>
<dbReference type="GO" id="GO:0000271">
    <property type="term" value="P:polysaccharide biosynthetic process"/>
    <property type="evidence" value="ECO:0007669"/>
    <property type="project" value="InterPro"/>
</dbReference>
<name>A0A839SZI9_9PROT</name>
<evidence type="ECO:0000256" key="2">
    <source>
        <dbReference type="ARBA" id="ARBA00009399"/>
    </source>
</evidence>
<keyword evidence="4 6" id="KW-1133">Transmembrane helix</keyword>
<dbReference type="AlphaFoldDB" id="A0A839SZI9"/>
<feature type="transmembrane region" description="Helical" evidence="6">
    <location>
        <begin position="46"/>
        <end position="66"/>
    </location>
</feature>
<feature type="transmembrane region" description="Helical" evidence="6">
    <location>
        <begin position="21"/>
        <end position="40"/>
    </location>
</feature>
<feature type="transmembrane region" description="Helical" evidence="6">
    <location>
        <begin position="87"/>
        <end position="106"/>
    </location>
</feature>
<dbReference type="PANTHER" id="PTHR38459">
    <property type="entry name" value="PROPHAGE BACTOPRENOL-LINKED GLUCOSE TRANSLOCASE HOMOLOG"/>
    <property type="match status" value="1"/>
</dbReference>
<reference evidence="8 9" key="1">
    <citation type="submission" date="2020-08" db="EMBL/GenBank/DDBJ databases">
        <title>Genomic Encyclopedia of Type Strains, Phase III (KMG-III): the genomes of soil and plant-associated and newly described type strains.</title>
        <authorList>
            <person name="Whitman W."/>
        </authorList>
    </citation>
    <scope>NUCLEOTIDE SEQUENCE [LARGE SCALE GENOMIC DNA]</scope>
    <source>
        <strain evidence="8 9">CECT 8803</strain>
    </source>
</reference>
<proteinExistence type="inferred from homology"/>
<dbReference type="InterPro" id="IPR007267">
    <property type="entry name" value="GtrA_DPMS_TM"/>
</dbReference>
<dbReference type="EMBL" id="JACHXA010000008">
    <property type="protein sequence ID" value="MBB3066455.1"/>
    <property type="molecule type" value="Genomic_DNA"/>
</dbReference>